<evidence type="ECO:0000259" key="1">
    <source>
        <dbReference type="PROSITE" id="PS50835"/>
    </source>
</evidence>
<reference evidence="2 3" key="1">
    <citation type="submission" date="2019-11" db="EMBL/GenBank/DDBJ databases">
        <title>Strigops habroptila (kakapo) genome, bStrHab1, primary haplotype, v2.</title>
        <authorList>
            <person name="Jarvis E.D."/>
            <person name="Howard J."/>
            <person name="Rhie A."/>
            <person name="Phillippy A."/>
            <person name="Korlach J."/>
            <person name="Digby A."/>
            <person name="Iorns D."/>
            <person name="Eason D."/>
            <person name="Robertson B."/>
            <person name="Raemaekers T."/>
            <person name="Howe K."/>
            <person name="Lewin H."/>
            <person name="Damas J."/>
            <person name="Hastie A."/>
            <person name="Tracey A."/>
            <person name="Chow W."/>
            <person name="Fedrigo O."/>
        </authorList>
    </citation>
    <scope>NUCLEOTIDE SEQUENCE [LARGE SCALE GENOMIC DNA]</scope>
</reference>
<keyword evidence="3" id="KW-1185">Reference proteome</keyword>
<dbReference type="PANTHER" id="PTHR47633">
    <property type="entry name" value="IMMUNOGLOBULIN"/>
    <property type="match status" value="1"/>
</dbReference>
<evidence type="ECO:0000313" key="3">
    <source>
        <dbReference type="Proteomes" id="UP000472266"/>
    </source>
</evidence>
<dbReference type="InterPro" id="IPR013783">
    <property type="entry name" value="Ig-like_fold"/>
</dbReference>
<dbReference type="SMART" id="SM00408">
    <property type="entry name" value="IGc2"/>
    <property type="match status" value="2"/>
</dbReference>
<dbReference type="Ensembl" id="ENSSHBT00005012553.1">
    <property type="protein sequence ID" value="ENSSHBP00005010428.1"/>
    <property type="gene ID" value="ENSSHBG00005009064.1"/>
</dbReference>
<reference evidence="2" key="3">
    <citation type="submission" date="2025-09" db="UniProtKB">
        <authorList>
            <consortium name="Ensembl"/>
        </authorList>
    </citation>
    <scope>IDENTIFICATION</scope>
</reference>
<feature type="domain" description="Ig-like" evidence="1">
    <location>
        <begin position="111"/>
        <end position="170"/>
    </location>
</feature>
<dbReference type="AlphaFoldDB" id="A0A672U6H6"/>
<dbReference type="InterPro" id="IPR036179">
    <property type="entry name" value="Ig-like_dom_sf"/>
</dbReference>
<dbReference type="InterPro" id="IPR013098">
    <property type="entry name" value="Ig_I-set"/>
</dbReference>
<reference evidence="2" key="2">
    <citation type="submission" date="2025-08" db="UniProtKB">
        <authorList>
            <consortium name="Ensembl"/>
        </authorList>
    </citation>
    <scope>IDENTIFICATION</scope>
</reference>
<dbReference type="SMART" id="SM00409">
    <property type="entry name" value="IG"/>
    <property type="match status" value="2"/>
</dbReference>
<name>A0A672U6H6_STRHB</name>
<evidence type="ECO:0000313" key="2">
    <source>
        <dbReference type="Ensembl" id="ENSSHBP00005010428.1"/>
    </source>
</evidence>
<dbReference type="SUPFAM" id="SSF48726">
    <property type="entry name" value="Immunoglobulin"/>
    <property type="match status" value="2"/>
</dbReference>
<sequence>QGEARANPFGKESKEFQSMEVLKDSDVVLECEVLGTPPFEVFWVKDDKPVRSSKKHRISIEKSLISLHVFRFDASDVGEYQCRVTNDVGSCFCSSENATSTLLSQCGSLPITVSWLKDNDEVIEDNNIKMTFVNNVATLLVRSIELKHDGKYFCQAKNEAGIQRCSALLTVKGWSYPEGLQ</sequence>
<dbReference type="InterPro" id="IPR003599">
    <property type="entry name" value="Ig_sub"/>
</dbReference>
<dbReference type="Proteomes" id="UP000472266">
    <property type="component" value="Chromosome 6"/>
</dbReference>
<accession>A0A672U6H6</accession>
<dbReference type="OMA" id="CQITNDA"/>
<dbReference type="InParanoid" id="A0A672U6H6"/>
<dbReference type="InterPro" id="IPR007110">
    <property type="entry name" value="Ig-like_dom"/>
</dbReference>
<proteinExistence type="predicted"/>
<dbReference type="InterPro" id="IPR003598">
    <property type="entry name" value="Ig_sub2"/>
</dbReference>
<dbReference type="PANTHER" id="PTHR47633:SF4">
    <property type="entry name" value="MYOPALLADIN ISOFORM X1"/>
    <property type="match status" value="1"/>
</dbReference>
<organism evidence="2 3">
    <name type="scientific">Strigops habroptila</name>
    <name type="common">Kakapo</name>
    <dbReference type="NCBI Taxonomy" id="2489341"/>
    <lineage>
        <taxon>Eukaryota</taxon>
        <taxon>Metazoa</taxon>
        <taxon>Chordata</taxon>
        <taxon>Craniata</taxon>
        <taxon>Vertebrata</taxon>
        <taxon>Euteleostomi</taxon>
        <taxon>Archelosauria</taxon>
        <taxon>Archosauria</taxon>
        <taxon>Dinosauria</taxon>
        <taxon>Saurischia</taxon>
        <taxon>Theropoda</taxon>
        <taxon>Coelurosauria</taxon>
        <taxon>Aves</taxon>
        <taxon>Neognathae</taxon>
        <taxon>Neoaves</taxon>
        <taxon>Telluraves</taxon>
        <taxon>Australaves</taxon>
        <taxon>Psittaciformes</taxon>
        <taxon>Psittacidae</taxon>
        <taxon>Strigops</taxon>
    </lineage>
</organism>
<dbReference type="PROSITE" id="PS50835">
    <property type="entry name" value="IG_LIKE"/>
    <property type="match status" value="2"/>
</dbReference>
<feature type="domain" description="Ig-like" evidence="1">
    <location>
        <begin position="8"/>
        <end position="104"/>
    </location>
</feature>
<dbReference type="Gene3D" id="2.60.40.10">
    <property type="entry name" value="Immunoglobulins"/>
    <property type="match status" value="2"/>
</dbReference>
<dbReference type="Pfam" id="PF07679">
    <property type="entry name" value="I-set"/>
    <property type="match status" value="2"/>
</dbReference>
<protein>
    <recommendedName>
        <fullName evidence="1">Ig-like domain-containing protein</fullName>
    </recommendedName>
</protein>
<dbReference type="GeneTree" id="ENSGT01110000267173"/>
<dbReference type="FunFam" id="2.60.40.10:FF:000022">
    <property type="entry name" value="Cardiac titin"/>
    <property type="match status" value="2"/>
</dbReference>